<dbReference type="GO" id="GO:0016491">
    <property type="term" value="F:oxidoreductase activity"/>
    <property type="evidence" value="ECO:0007669"/>
    <property type="project" value="UniProtKB-KW"/>
</dbReference>
<dbReference type="PANTHER" id="PTHR43625">
    <property type="entry name" value="AFLATOXIN B1 ALDEHYDE REDUCTASE"/>
    <property type="match status" value="1"/>
</dbReference>
<dbReference type="SUPFAM" id="SSF51430">
    <property type="entry name" value="NAD(P)-linked oxidoreductase"/>
    <property type="match status" value="1"/>
</dbReference>
<protein>
    <submittedName>
        <fullName evidence="3">Aldo/keto reductase</fullName>
    </submittedName>
</protein>
<dbReference type="GO" id="GO:0005737">
    <property type="term" value="C:cytoplasm"/>
    <property type="evidence" value="ECO:0007669"/>
    <property type="project" value="TreeGrafter"/>
</dbReference>
<dbReference type="InterPro" id="IPR023210">
    <property type="entry name" value="NADP_OxRdtase_dom"/>
</dbReference>
<keyword evidence="1" id="KW-0560">Oxidoreductase</keyword>
<feature type="domain" description="NADP-dependent oxidoreductase" evidence="2">
    <location>
        <begin position="11"/>
        <end position="298"/>
    </location>
</feature>
<name>A0A2J6R961_HYAVF</name>
<dbReference type="Pfam" id="PF00248">
    <property type="entry name" value="Aldo_ket_red"/>
    <property type="match status" value="1"/>
</dbReference>
<dbReference type="InterPro" id="IPR050791">
    <property type="entry name" value="Aldo-Keto_reductase"/>
</dbReference>
<dbReference type="Gene3D" id="3.20.20.100">
    <property type="entry name" value="NADP-dependent oxidoreductase domain"/>
    <property type="match status" value="1"/>
</dbReference>
<proteinExistence type="predicted"/>
<evidence type="ECO:0000256" key="1">
    <source>
        <dbReference type="ARBA" id="ARBA00023002"/>
    </source>
</evidence>
<dbReference type="PANTHER" id="PTHR43625:SF78">
    <property type="entry name" value="PYRIDOXAL REDUCTASE-RELATED"/>
    <property type="match status" value="1"/>
</dbReference>
<dbReference type="EMBL" id="KZ613953">
    <property type="protein sequence ID" value="PMD35047.1"/>
    <property type="molecule type" value="Genomic_DNA"/>
</dbReference>
<dbReference type="OrthoDB" id="37537at2759"/>
<dbReference type="STRING" id="1149755.A0A2J6R961"/>
<sequence length="320" mass="34605">MPALLGKQIGPIGYGLMGFTWRPNPVSYEQAFQAMKVALEAGSNFWNGAEFYGSPNANSLHLLHNYFTKYPEDADKVVLSIKGAALRGPGTLTPTGDKAGITRSIEECLKVLDGKKKIDIFACSRMDPKVPIEETVGYLAAFVKEGKIGGIGLSEVAAATIRRAASVHPIAAVEVEFSLFTTDILTNDVAATCAELGIPIFAYSPLGRGYLTGKLKSFDEVTEMQKMGPRFHEEYFHKNLELKGCTSTQLAIGWVRAHSGTRGNPVIIPIPGATTADRVQENMKDVQLTDDEVNELGGILAAIPVQGPRVPKFLEHLAWG</sequence>
<dbReference type="CDD" id="cd19077">
    <property type="entry name" value="AKR_AKR8A1-2"/>
    <property type="match status" value="1"/>
</dbReference>
<dbReference type="AlphaFoldDB" id="A0A2J6R961"/>
<evidence type="ECO:0000313" key="3">
    <source>
        <dbReference type="EMBL" id="PMD35047.1"/>
    </source>
</evidence>
<dbReference type="Proteomes" id="UP000235786">
    <property type="component" value="Unassembled WGS sequence"/>
</dbReference>
<accession>A0A2J6R961</accession>
<keyword evidence="4" id="KW-1185">Reference proteome</keyword>
<dbReference type="InterPro" id="IPR036812">
    <property type="entry name" value="NAD(P)_OxRdtase_dom_sf"/>
</dbReference>
<evidence type="ECO:0000259" key="2">
    <source>
        <dbReference type="Pfam" id="PF00248"/>
    </source>
</evidence>
<organism evidence="3 4">
    <name type="scientific">Hyaloscypha variabilis (strain UAMH 11265 / GT02V1 / F)</name>
    <name type="common">Meliniomyces variabilis</name>
    <dbReference type="NCBI Taxonomy" id="1149755"/>
    <lineage>
        <taxon>Eukaryota</taxon>
        <taxon>Fungi</taxon>
        <taxon>Dikarya</taxon>
        <taxon>Ascomycota</taxon>
        <taxon>Pezizomycotina</taxon>
        <taxon>Leotiomycetes</taxon>
        <taxon>Helotiales</taxon>
        <taxon>Hyaloscyphaceae</taxon>
        <taxon>Hyaloscypha</taxon>
        <taxon>Hyaloscypha variabilis</taxon>
    </lineage>
</organism>
<gene>
    <name evidence="3" type="ORF">L207DRAFT_557343</name>
</gene>
<reference evidence="3 4" key="1">
    <citation type="submission" date="2016-04" db="EMBL/GenBank/DDBJ databases">
        <title>A degradative enzymes factory behind the ericoid mycorrhizal symbiosis.</title>
        <authorList>
            <consortium name="DOE Joint Genome Institute"/>
            <person name="Martino E."/>
            <person name="Morin E."/>
            <person name="Grelet G."/>
            <person name="Kuo A."/>
            <person name="Kohler A."/>
            <person name="Daghino S."/>
            <person name="Barry K."/>
            <person name="Choi C."/>
            <person name="Cichocki N."/>
            <person name="Clum A."/>
            <person name="Copeland A."/>
            <person name="Hainaut M."/>
            <person name="Haridas S."/>
            <person name="Labutti K."/>
            <person name="Lindquist E."/>
            <person name="Lipzen A."/>
            <person name="Khouja H.-R."/>
            <person name="Murat C."/>
            <person name="Ohm R."/>
            <person name="Olson A."/>
            <person name="Spatafora J."/>
            <person name="Veneault-Fourrey C."/>
            <person name="Henrissat B."/>
            <person name="Grigoriev I."/>
            <person name="Martin F."/>
            <person name="Perotto S."/>
        </authorList>
    </citation>
    <scope>NUCLEOTIDE SEQUENCE [LARGE SCALE GENOMIC DNA]</scope>
    <source>
        <strain evidence="3 4">F</strain>
    </source>
</reference>
<evidence type="ECO:0000313" key="4">
    <source>
        <dbReference type="Proteomes" id="UP000235786"/>
    </source>
</evidence>